<sequence>MSNSSLLLCDLKAAGVDVRLLRLCRLTDLLHGDDELLMPKEEVESLFDAYEDSDFRRSGSINGL</sequence>
<accession>A0A3P5YW00</accession>
<dbReference type="Proteomes" id="UP000694005">
    <property type="component" value="Chromosome A05"/>
</dbReference>
<name>A0A3P5YW00_BRACM</name>
<proteinExistence type="predicted"/>
<dbReference type="EMBL" id="LS974621">
    <property type="protein sequence ID" value="CAG7875488.1"/>
    <property type="molecule type" value="Genomic_DNA"/>
</dbReference>
<dbReference type="AlphaFoldDB" id="A0A3P5YW00"/>
<evidence type="ECO:0000313" key="2">
    <source>
        <dbReference type="EMBL" id="VDC71109.1"/>
    </source>
</evidence>
<dbReference type="Gramene" id="A05p20090.2_BraZ1">
    <property type="protein sequence ID" value="A05p20090.2_BraZ1.CDS"/>
    <property type="gene ID" value="A05g20090.2_BraZ1"/>
</dbReference>
<gene>
    <name evidence="2" type="ORF">BRAA05T20823Z</name>
    <name evidence="1" type="ORF">BRAPAZ1V2_A05P20090.2</name>
</gene>
<evidence type="ECO:0000313" key="1">
    <source>
        <dbReference type="EMBL" id="CAG7875488.1"/>
    </source>
</evidence>
<organism evidence="2">
    <name type="scientific">Brassica campestris</name>
    <name type="common">Field mustard</name>
    <dbReference type="NCBI Taxonomy" id="3711"/>
    <lineage>
        <taxon>Eukaryota</taxon>
        <taxon>Viridiplantae</taxon>
        <taxon>Streptophyta</taxon>
        <taxon>Embryophyta</taxon>
        <taxon>Tracheophyta</taxon>
        <taxon>Spermatophyta</taxon>
        <taxon>Magnoliopsida</taxon>
        <taxon>eudicotyledons</taxon>
        <taxon>Gunneridae</taxon>
        <taxon>Pentapetalae</taxon>
        <taxon>rosids</taxon>
        <taxon>malvids</taxon>
        <taxon>Brassicales</taxon>
        <taxon>Brassicaceae</taxon>
        <taxon>Brassiceae</taxon>
        <taxon>Brassica</taxon>
    </lineage>
</organism>
<reference evidence="2" key="1">
    <citation type="submission" date="2018-11" db="EMBL/GenBank/DDBJ databases">
        <authorList>
            <consortium name="Genoscope - CEA"/>
            <person name="William W."/>
        </authorList>
    </citation>
    <scope>NUCLEOTIDE SEQUENCE</scope>
</reference>
<protein>
    <submittedName>
        <fullName evidence="1">Uncharacterized protein</fullName>
    </submittedName>
</protein>
<dbReference type="EMBL" id="LR031570">
    <property type="protein sequence ID" value="VDC71109.1"/>
    <property type="molecule type" value="Genomic_DNA"/>
</dbReference>